<proteinExistence type="inferred from homology"/>
<keyword evidence="6 8" id="KW-0597">Phosphoprotein</keyword>
<protein>
    <recommendedName>
        <fullName evidence="6">Protein-glutamate methylesterase/protein-glutamine glutaminase</fullName>
        <ecNumber evidence="6">3.1.1.61</ecNumber>
        <ecNumber evidence="6">3.5.1.44</ecNumber>
    </recommendedName>
</protein>
<evidence type="ECO:0000256" key="8">
    <source>
        <dbReference type="PROSITE-ProRule" id="PRU00169"/>
    </source>
</evidence>
<name>A0A078KR82_9FIRM</name>
<dbReference type="Pfam" id="PF01339">
    <property type="entry name" value="CheB_methylest"/>
    <property type="match status" value="1"/>
</dbReference>
<dbReference type="EC" id="3.1.1.61" evidence="6"/>
<dbReference type="PROSITE" id="PS50122">
    <property type="entry name" value="CHEB"/>
    <property type="match status" value="1"/>
</dbReference>
<organism evidence="11 12">
    <name type="scientific">[Clostridium] cellulosi</name>
    <dbReference type="NCBI Taxonomy" id="29343"/>
    <lineage>
        <taxon>Bacteria</taxon>
        <taxon>Bacillati</taxon>
        <taxon>Bacillota</taxon>
        <taxon>Clostridia</taxon>
        <taxon>Eubacteriales</taxon>
        <taxon>Oscillospiraceae</taxon>
        <taxon>Oscillospiraceae incertae sedis</taxon>
    </lineage>
</organism>
<dbReference type="PATRIC" id="fig|29343.3.peg.1895"/>
<dbReference type="CDD" id="cd17541">
    <property type="entry name" value="REC_CheB-like"/>
    <property type="match status" value="1"/>
</dbReference>
<dbReference type="CDD" id="cd16432">
    <property type="entry name" value="CheB_Rec"/>
    <property type="match status" value="1"/>
</dbReference>
<keyword evidence="1 6" id="KW-0963">Cytoplasm</keyword>
<comment type="function">
    <text evidence="6">Involved in chemotaxis. Part of a chemotaxis signal transduction system that modulates chemotaxis in response to various stimuli. Catalyzes the demethylation of specific methylglutamate residues introduced into the chemoreceptors (methyl-accepting chemotaxis proteins or MCP) by CheR. Also mediates the irreversible deamidation of specific glutamine residues to glutamic acid.</text>
</comment>
<dbReference type="PROSITE" id="PS50110">
    <property type="entry name" value="RESPONSE_REGULATORY"/>
    <property type="match status" value="1"/>
</dbReference>
<keyword evidence="12" id="KW-1185">Reference proteome</keyword>
<evidence type="ECO:0000313" key="12">
    <source>
        <dbReference type="Proteomes" id="UP000032431"/>
    </source>
</evidence>
<dbReference type="PANTHER" id="PTHR42872:SF6">
    <property type="entry name" value="PROTEIN-GLUTAMATE METHYLESTERASE_PROTEIN-GLUTAMINE GLUTAMINASE"/>
    <property type="match status" value="1"/>
</dbReference>
<evidence type="ECO:0000256" key="5">
    <source>
        <dbReference type="ARBA" id="ARBA00048267"/>
    </source>
</evidence>
<feature type="active site" evidence="6 7">
    <location>
        <position position="191"/>
    </location>
</feature>
<evidence type="ECO:0000256" key="7">
    <source>
        <dbReference type="PROSITE-ProRule" id="PRU00050"/>
    </source>
</evidence>
<comment type="domain">
    <text evidence="6">Contains a C-terminal catalytic domain, and an N-terminal region which modulates catalytic activity.</text>
</comment>
<accession>A0A078KR82</accession>
<comment type="PTM">
    <text evidence="6">Phosphorylated by CheA. Phosphorylation of the N-terminal regulatory domain activates the methylesterase activity.</text>
</comment>
<dbReference type="SMART" id="SM00448">
    <property type="entry name" value="REC"/>
    <property type="match status" value="1"/>
</dbReference>
<dbReference type="InterPro" id="IPR011006">
    <property type="entry name" value="CheY-like_superfamily"/>
</dbReference>
<gene>
    <name evidence="11" type="primary">cheB2</name>
    <name evidence="6" type="synonym">cheB</name>
    <name evidence="11" type="ORF">CCDG5_1805</name>
</gene>
<dbReference type="InterPro" id="IPR008248">
    <property type="entry name" value="CheB-like"/>
</dbReference>
<dbReference type="STRING" id="29343.CCDG5_1805"/>
<comment type="catalytic activity">
    <reaction evidence="6">
        <text>L-glutaminyl-[protein] + H2O = L-glutamyl-[protein] + NH4(+)</text>
        <dbReference type="Rhea" id="RHEA:16441"/>
        <dbReference type="Rhea" id="RHEA-COMP:10207"/>
        <dbReference type="Rhea" id="RHEA-COMP:10208"/>
        <dbReference type="ChEBI" id="CHEBI:15377"/>
        <dbReference type="ChEBI" id="CHEBI:28938"/>
        <dbReference type="ChEBI" id="CHEBI:29973"/>
        <dbReference type="ChEBI" id="CHEBI:30011"/>
        <dbReference type="EC" id="3.5.1.44"/>
    </reaction>
</comment>
<feature type="domain" description="Response regulatory" evidence="9">
    <location>
        <begin position="8"/>
        <end position="121"/>
    </location>
</feature>
<dbReference type="Gene3D" id="3.40.50.180">
    <property type="entry name" value="Methylesterase CheB, C-terminal domain"/>
    <property type="match status" value="1"/>
</dbReference>
<dbReference type="GO" id="GO:0000156">
    <property type="term" value="F:phosphorelay response regulator activity"/>
    <property type="evidence" value="ECO:0007669"/>
    <property type="project" value="InterPro"/>
</dbReference>
<dbReference type="InterPro" id="IPR000673">
    <property type="entry name" value="Sig_transdc_resp-reg_Me-estase"/>
</dbReference>
<dbReference type="PANTHER" id="PTHR42872">
    <property type="entry name" value="PROTEIN-GLUTAMATE METHYLESTERASE/PROTEIN-GLUTAMINE GLUTAMINASE"/>
    <property type="match status" value="1"/>
</dbReference>
<evidence type="ECO:0000256" key="1">
    <source>
        <dbReference type="ARBA" id="ARBA00022490"/>
    </source>
</evidence>
<dbReference type="GO" id="GO:0008984">
    <property type="term" value="F:protein-glutamate methylesterase activity"/>
    <property type="evidence" value="ECO:0007669"/>
    <property type="project" value="UniProtKB-UniRule"/>
</dbReference>
<evidence type="ECO:0000256" key="6">
    <source>
        <dbReference type="HAMAP-Rule" id="MF_00099"/>
    </source>
</evidence>
<dbReference type="NCBIfam" id="NF009206">
    <property type="entry name" value="PRK12555.1"/>
    <property type="match status" value="1"/>
</dbReference>
<dbReference type="KEGG" id="ccel:CCDG5_1805"/>
<dbReference type="PIRSF" id="PIRSF000876">
    <property type="entry name" value="RR_chemtxs_CheB"/>
    <property type="match status" value="1"/>
</dbReference>
<evidence type="ECO:0000256" key="3">
    <source>
        <dbReference type="ARBA" id="ARBA00022801"/>
    </source>
</evidence>
<dbReference type="EC" id="3.5.1.44" evidence="6"/>
<feature type="active site" evidence="6 7">
    <location>
        <position position="165"/>
    </location>
</feature>
<reference evidence="12" key="1">
    <citation type="submission" date="2014-07" db="EMBL/GenBank/DDBJ databases">
        <authorList>
            <person name="Wibberg D."/>
        </authorList>
    </citation>
    <scope>NUCLEOTIDE SEQUENCE [LARGE SCALE GENOMIC DNA]</scope>
    <source>
        <strain evidence="12">DG5</strain>
    </source>
</reference>
<comment type="function">
    <text evidence="4">May play the central regulatory role in sporulation. It may be an element of the effector pathway responsible for the activation of sporulation genes in response to nutritional stress. Spo0A may act in concert with spo0H (a sigma factor) to control the expression of some genes that are critical to the sporulation process.</text>
</comment>
<evidence type="ECO:0000313" key="11">
    <source>
        <dbReference type="EMBL" id="CDZ24903.1"/>
    </source>
</evidence>
<comment type="similarity">
    <text evidence="6">Belongs to the CheB family.</text>
</comment>
<evidence type="ECO:0000256" key="2">
    <source>
        <dbReference type="ARBA" id="ARBA00022500"/>
    </source>
</evidence>
<dbReference type="HAMAP" id="MF_00099">
    <property type="entry name" value="CheB_chemtxs"/>
    <property type="match status" value="1"/>
</dbReference>
<dbReference type="InterPro" id="IPR001789">
    <property type="entry name" value="Sig_transdc_resp-reg_receiver"/>
</dbReference>
<evidence type="ECO:0000259" key="10">
    <source>
        <dbReference type="PROSITE" id="PS50122"/>
    </source>
</evidence>
<keyword evidence="3 6" id="KW-0378">Hydrolase</keyword>
<dbReference type="SUPFAM" id="SSF52738">
    <property type="entry name" value="Methylesterase CheB, C-terminal domain"/>
    <property type="match status" value="1"/>
</dbReference>
<dbReference type="InterPro" id="IPR035909">
    <property type="entry name" value="CheB_C"/>
</dbReference>
<dbReference type="HOGENOM" id="CLU_000445_51_0_9"/>
<dbReference type="Pfam" id="PF00072">
    <property type="entry name" value="Response_reg"/>
    <property type="match status" value="1"/>
</dbReference>
<comment type="subcellular location">
    <subcellularLocation>
        <location evidence="6">Cytoplasm</location>
    </subcellularLocation>
</comment>
<dbReference type="AlphaFoldDB" id="A0A078KR82"/>
<dbReference type="SUPFAM" id="SSF52172">
    <property type="entry name" value="CheY-like"/>
    <property type="match status" value="1"/>
</dbReference>
<dbReference type="GO" id="GO:0006935">
    <property type="term" value="P:chemotaxis"/>
    <property type="evidence" value="ECO:0007669"/>
    <property type="project" value="UniProtKB-UniRule"/>
</dbReference>
<dbReference type="OrthoDB" id="9793421at2"/>
<keyword evidence="2 6" id="KW-0145">Chemotaxis</keyword>
<dbReference type="NCBIfam" id="NF001965">
    <property type="entry name" value="PRK00742.1"/>
    <property type="match status" value="1"/>
</dbReference>
<feature type="modified residue" description="4-aspartylphosphate" evidence="6 8">
    <location>
        <position position="59"/>
    </location>
</feature>
<evidence type="ECO:0000259" key="9">
    <source>
        <dbReference type="PROSITE" id="PS50110"/>
    </source>
</evidence>
<evidence type="ECO:0000256" key="4">
    <source>
        <dbReference type="ARBA" id="ARBA00024867"/>
    </source>
</evidence>
<dbReference type="EMBL" id="LM995447">
    <property type="protein sequence ID" value="CDZ24903.1"/>
    <property type="molecule type" value="Genomic_DNA"/>
</dbReference>
<dbReference type="Gene3D" id="3.40.50.2300">
    <property type="match status" value="1"/>
</dbReference>
<feature type="domain" description="CheB-type methylesterase" evidence="10">
    <location>
        <begin position="153"/>
        <end position="345"/>
    </location>
</feature>
<comment type="catalytic activity">
    <reaction evidence="5 6">
        <text>[protein]-L-glutamate 5-O-methyl ester + H2O = L-glutamyl-[protein] + methanol + H(+)</text>
        <dbReference type="Rhea" id="RHEA:23236"/>
        <dbReference type="Rhea" id="RHEA-COMP:10208"/>
        <dbReference type="Rhea" id="RHEA-COMP:10311"/>
        <dbReference type="ChEBI" id="CHEBI:15377"/>
        <dbReference type="ChEBI" id="CHEBI:15378"/>
        <dbReference type="ChEBI" id="CHEBI:17790"/>
        <dbReference type="ChEBI" id="CHEBI:29973"/>
        <dbReference type="ChEBI" id="CHEBI:82795"/>
        <dbReference type="EC" id="3.1.1.61"/>
    </reaction>
</comment>
<dbReference type="GO" id="GO:0005737">
    <property type="term" value="C:cytoplasm"/>
    <property type="evidence" value="ECO:0007669"/>
    <property type="project" value="UniProtKB-SubCell"/>
</dbReference>
<dbReference type="GO" id="GO:0050568">
    <property type="term" value="F:protein-glutamine glutaminase activity"/>
    <property type="evidence" value="ECO:0007669"/>
    <property type="project" value="UniProtKB-UniRule"/>
</dbReference>
<dbReference type="Proteomes" id="UP000032431">
    <property type="component" value="Chromosome I"/>
</dbReference>
<sequence length="346" mass="36892">MNIKRKIKVLVVDDSLVFRETIAEGLSKDASLEVVGTASDAYMARDKILELKPDVMTLDVQMPKMNGVEFVKKLMPQYPLPIVMVSSTDDAVFDALKAGAVDFVVKPDAAGTGLEAFINELIIKVKIASTAKVGKHKRTPVSDVGTPAESGSKLNSEMIIAIGASTGGTEAILEVLKDLPRDIPGIVIVQHMPPVFTAMYADRLNDNCNIEVREAKNGDRVLPGCALLAPGSYQMQLLRGNDGYYVKCFKGDRVNGHAPSVDVLFNSVAKHAGGNAIGVILTGMGNDGAKGLLNMRKNGAFTIGQDEKSSVVYGMPMAAYNIGAVEKQCSLGSIAGAIMDYLKTKK</sequence>
<feature type="active site" evidence="6 7">
    <location>
        <position position="287"/>
    </location>
</feature>